<comment type="caution">
    <text evidence="2">The sequence shown here is derived from an EMBL/GenBank/DDBJ whole genome shotgun (WGS) entry which is preliminary data.</text>
</comment>
<dbReference type="Pfam" id="PF00903">
    <property type="entry name" value="Glyoxalase"/>
    <property type="match status" value="1"/>
</dbReference>
<keyword evidence="3" id="KW-1185">Reference proteome</keyword>
<dbReference type="InterPro" id="IPR004360">
    <property type="entry name" value="Glyas_Fos-R_dOase_dom"/>
</dbReference>
<accession>A0A7Z0EKU1</accession>
<dbReference type="InterPro" id="IPR037523">
    <property type="entry name" value="VOC_core"/>
</dbReference>
<dbReference type="Proteomes" id="UP000572051">
    <property type="component" value="Unassembled WGS sequence"/>
</dbReference>
<dbReference type="EMBL" id="JACCFS010000001">
    <property type="protein sequence ID" value="NYJ33471.1"/>
    <property type="molecule type" value="Genomic_DNA"/>
</dbReference>
<organism evidence="2 3">
    <name type="scientific">Nocardiopsis aegyptia</name>
    <dbReference type="NCBI Taxonomy" id="220378"/>
    <lineage>
        <taxon>Bacteria</taxon>
        <taxon>Bacillati</taxon>
        <taxon>Actinomycetota</taxon>
        <taxon>Actinomycetes</taxon>
        <taxon>Streptosporangiales</taxon>
        <taxon>Nocardiopsidaceae</taxon>
        <taxon>Nocardiopsis</taxon>
    </lineage>
</organism>
<gene>
    <name evidence="2" type="ORF">HNR10_001352</name>
</gene>
<dbReference type="Gene3D" id="3.10.180.10">
    <property type="entry name" value="2,3-Dihydroxybiphenyl 1,2-Dioxygenase, domain 1"/>
    <property type="match status" value="1"/>
</dbReference>
<name>A0A7Z0EKU1_9ACTN</name>
<dbReference type="PROSITE" id="PS51819">
    <property type="entry name" value="VOC"/>
    <property type="match status" value="1"/>
</dbReference>
<evidence type="ECO:0000313" key="2">
    <source>
        <dbReference type="EMBL" id="NYJ33471.1"/>
    </source>
</evidence>
<dbReference type="GO" id="GO:0016829">
    <property type="term" value="F:lyase activity"/>
    <property type="evidence" value="ECO:0007669"/>
    <property type="project" value="UniProtKB-KW"/>
</dbReference>
<evidence type="ECO:0000259" key="1">
    <source>
        <dbReference type="PROSITE" id="PS51819"/>
    </source>
</evidence>
<keyword evidence="2" id="KW-0456">Lyase</keyword>
<evidence type="ECO:0000313" key="3">
    <source>
        <dbReference type="Proteomes" id="UP000572051"/>
    </source>
</evidence>
<dbReference type="AlphaFoldDB" id="A0A7Z0EKU1"/>
<protein>
    <submittedName>
        <fullName evidence="2">Putative enzyme related to lactoylglutathione lyase</fullName>
    </submittedName>
</protein>
<sequence>MDVLSSRILLRPTDLVRSRDFYRDVVGLAVHREFGDPDQPGTVFFLGNGLLEVSGHSEPFEVPPLSLWLQVRDARAEYARLVAAGARGLREARQEFWGLWEAWISDPDGVRIVLVQIPDDHPLRRDRRPL</sequence>
<proteinExistence type="predicted"/>
<dbReference type="InterPro" id="IPR029068">
    <property type="entry name" value="Glyas_Bleomycin-R_OHBP_Dase"/>
</dbReference>
<reference evidence="2 3" key="1">
    <citation type="submission" date="2020-07" db="EMBL/GenBank/DDBJ databases">
        <title>Sequencing the genomes of 1000 actinobacteria strains.</title>
        <authorList>
            <person name="Klenk H.-P."/>
        </authorList>
    </citation>
    <scope>NUCLEOTIDE SEQUENCE [LARGE SCALE GENOMIC DNA]</scope>
    <source>
        <strain evidence="2 3">DSM 44442</strain>
    </source>
</reference>
<dbReference type="RefSeq" id="WP_179821667.1">
    <property type="nucleotide sequence ID" value="NZ_JACCFS010000001.1"/>
</dbReference>
<feature type="domain" description="VOC" evidence="1">
    <location>
        <begin position="4"/>
        <end position="117"/>
    </location>
</feature>
<dbReference type="SUPFAM" id="SSF54593">
    <property type="entry name" value="Glyoxalase/Bleomycin resistance protein/Dihydroxybiphenyl dioxygenase"/>
    <property type="match status" value="1"/>
</dbReference>